<feature type="region of interest" description="Disordered" evidence="6">
    <location>
        <begin position="84"/>
        <end position="137"/>
    </location>
</feature>
<evidence type="ECO:0000256" key="6">
    <source>
        <dbReference type="SAM" id="MobiDB-lite"/>
    </source>
</evidence>
<feature type="compositionally biased region" description="Basic residues" evidence="6">
    <location>
        <begin position="13"/>
        <end position="22"/>
    </location>
</feature>
<dbReference type="InterPro" id="IPR006933">
    <property type="entry name" value="HAP1_N"/>
</dbReference>
<dbReference type="InterPro" id="IPR022154">
    <property type="entry name" value="TRAK1/2_C"/>
</dbReference>
<feature type="compositionally biased region" description="Basic residues" evidence="6">
    <location>
        <begin position="983"/>
        <end position="993"/>
    </location>
</feature>
<dbReference type="FunCoup" id="A0A7R8YV71">
    <property type="interactions" value="854"/>
</dbReference>
<evidence type="ECO:0000313" key="9">
    <source>
        <dbReference type="EMBL" id="CAD7085471.1"/>
    </source>
</evidence>
<evidence type="ECO:0000256" key="2">
    <source>
        <dbReference type="ARBA" id="ARBA00007007"/>
    </source>
</evidence>
<dbReference type="GO" id="GO:0047496">
    <property type="term" value="P:vesicle transport along microtubule"/>
    <property type="evidence" value="ECO:0007669"/>
    <property type="project" value="TreeGrafter"/>
</dbReference>
<dbReference type="PANTHER" id="PTHR15751:SF12">
    <property type="entry name" value="TRAFFICKING KINESIN-BINDING PROTEIN MILT"/>
    <property type="match status" value="1"/>
</dbReference>
<dbReference type="Pfam" id="PF12448">
    <property type="entry name" value="Milton"/>
    <property type="match status" value="1"/>
</dbReference>
<sequence>MLNRAVTVFRKNIPSRKKKRSKAASDTGDTKTNNPIIAGQSDTEDSSSVISESIQSSASLKLSPVDDLVPDLDIDTVGCNTNTTGGNSKKLITSPDNCQPTSSATASTATCSNIESIDQSSKTSSTSRSTQSASSHATTNLVIVDDDQDFDLAGYVYDHTGATVLCGNRVSQMTRAYDDIEAVTRLLEEKEKDLELTVQIGKELLTQNGRLEKRIVDLEAELKKSNEERAQLAHDLHQKSELIAVLTNDIDEGNETETPTATKSINLDLLQRKVASLQDENQSLKREAQQLAKQTDEVEEQERKLMEDITTQLNSANSQFDGLSLELERQKEENRLQHEQILSLQARLSEAEMRLHQLTAENDEQVSLLSITKENQNMLATELAEFKERYQEVLALLQETQEQLRKQKKKSQPQARSSFLPGLGIPHPDSLHSELMESSLYSDNSLDSGISSDRMSGIGSGHLPPFKKVFETVRCAAKNGHYSDGMSHLGAMALSSSSQPRMSALPFVPPTLNQAGMGTYHRPSSVYSGSTYPSYESSSLGIKTMSCESLTSSQSEDGYPSQPAGIPGAPGAKDLEAALKRLTPAEVLVRRTMLAHAPAGTYTYDENPHQGVPLGMRTPDSIMSTGSSAASGGFTHGSSNQWRLPERLQIVKPMEGSQTLHHWSRLATPNLSGLLEERPGVQVRGGRGLEELGMQVYSLSDVEEDMDDNPGKQFQESGCVYTYTNSTVMHPDDGTAALLGLSVASSRVASNSTSRQSTCPPTPRSGMSRRNSCSTYSVNMGLASLLNERGIKAITPSALNTPAGPNYSPTVTPCNSPEGSPTRSQSPEPLLGILSSGADLIRRKLLGEVERPTRNHPKQQKIMLSRLEKRALRSLRLLEKVESVGLENIIGSQPNAMSQLSSGIANRSVSPMAQLTSLKNLSASGSGLNKGISNDSLKSFTDSDLPSSISSTDVDSDDSSLNVAAAKESSSAVPNPVDIRLKQMQRQKSRRNLKNGIGQRPDLGTVGGKVRPDLGRVDTGANAKKASPPPQKQKQRSEEKVATQSMTQSFVGSISSLFFGRKGGWL</sequence>
<organism evidence="9 10">
    <name type="scientific">Hermetia illucens</name>
    <name type="common">Black soldier fly</name>
    <dbReference type="NCBI Taxonomy" id="343691"/>
    <lineage>
        <taxon>Eukaryota</taxon>
        <taxon>Metazoa</taxon>
        <taxon>Ecdysozoa</taxon>
        <taxon>Arthropoda</taxon>
        <taxon>Hexapoda</taxon>
        <taxon>Insecta</taxon>
        <taxon>Pterygota</taxon>
        <taxon>Neoptera</taxon>
        <taxon>Endopterygota</taxon>
        <taxon>Diptera</taxon>
        <taxon>Brachycera</taxon>
        <taxon>Stratiomyomorpha</taxon>
        <taxon>Stratiomyidae</taxon>
        <taxon>Hermetiinae</taxon>
        <taxon>Hermetia</taxon>
    </lineage>
</organism>
<comment type="similarity">
    <text evidence="2">Belongs to the milton family.</text>
</comment>
<feature type="compositionally biased region" description="Polar residues" evidence="6">
    <location>
        <begin position="547"/>
        <end position="556"/>
    </location>
</feature>
<feature type="domain" description="Trafficking kinesin-binding protein C-terminal" evidence="7">
    <location>
        <begin position="469"/>
        <end position="657"/>
    </location>
</feature>
<dbReference type="SMART" id="SM01424">
    <property type="entry name" value="HAP1_N"/>
    <property type="match status" value="1"/>
</dbReference>
<dbReference type="GO" id="GO:0005739">
    <property type="term" value="C:mitochondrion"/>
    <property type="evidence" value="ECO:0007669"/>
    <property type="project" value="UniProtKB-SubCell"/>
</dbReference>
<dbReference type="GO" id="GO:0031410">
    <property type="term" value="C:cytoplasmic vesicle"/>
    <property type="evidence" value="ECO:0007669"/>
    <property type="project" value="TreeGrafter"/>
</dbReference>
<dbReference type="GO" id="GO:0006605">
    <property type="term" value="P:protein targeting"/>
    <property type="evidence" value="ECO:0007669"/>
    <property type="project" value="TreeGrafter"/>
</dbReference>
<dbReference type="SMART" id="SM01423">
    <property type="entry name" value="Milton"/>
    <property type="match status" value="1"/>
</dbReference>
<dbReference type="PANTHER" id="PTHR15751">
    <property type="entry name" value="TRAFFICKING KINESIN-BINDING PROTEIN"/>
    <property type="match status" value="1"/>
</dbReference>
<feature type="domain" description="HAP1 N-terminal" evidence="8">
    <location>
        <begin position="44"/>
        <end position="410"/>
    </location>
</feature>
<feature type="compositionally biased region" description="Polar residues" evidence="6">
    <location>
        <begin position="90"/>
        <end position="100"/>
    </location>
</feature>
<feature type="compositionally biased region" description="Polar residues" evidence="6">
    <location>
        <begin position="807"/>
        <end position="827"/>
    </location>
</feature>
<feature type="region of interest" description="Disordered" evidence="6">
    <location>
        <begin position="404"/>
        <end position="428"/>
    </location>
</feature>
<dbReference type="OrthoDB" id="10067624at2759"/>
<feature type="region of interest" description="Disordered" evidence="6">
    <location>
        <begin position="749"/>
        <end position="771"/>
    </location>
</feature>
<name>A0A7R8YV71_HERIL</name>
<evidence type="ECO:0000313" key="10">
    <source>
        <dbReference type="Proteomes" id="UP000594454"/>
    </source>
</evidence>
<dbReference type="GO" id="GO:0017022">
    <property type="term" value="F:myosin binding"/>
    <property type="evidence" value="ECO:0007669"/>
    <property type="project" value="TreeGrafter"/>
</dbReference>
<feature type="compositionally biased region" description="Low complexity" evidence="6">
    <location>
        <begin position="101"/>
        <end position="110"/>
    </location>
</feature>
<feature type="coiled-coil region" evidence="5">
    <location>
        <begin position="173"/>
        <end position="235"/>
    </location>
</feature>
<feature type="region of interest" description="Disordered" evidence="6">
    <location>
        <begin position="1"/>
        <end position="48"/>
    </location>
</feature>
<feature type="region of interest" description="Disordered" evidence="6">
    <location>
        <begin position="935"/>
        <end position="1046"/>
    </location>
</feature>
<feature type="compositionally biased region" description="Polar residues" evidence="6">
    <location>
        <begin position="749"/>
        <end position="759"/>
    </location>
</feature>
<evidence type="ECO:0000259" key="8">
    <source>
        <dbReference type="SMART" id="SM01424"/>
    </source>
</evidence>
<evidence type="ECO:0008006" key="11">
    <source>
        <dbReference type="Google" id="ProtNLM"/>
    </source>
</evidence>
<evidence type="ECO:0000256" key="5">
    <source>
        <dbReference type="SAM" id="Coils"/>
    </source>
</evidence>
<evidence type="ECO:0000256" key="3">
    <source>
        <dbReference type="ARBA" id="ARBA00023054"/>
    </source>
</evidence>
<reference evidence="9 10" key="1">
    <citation type="submission" date="2020-11" db="EMBL/GenBank/DDBJ databases">
        <authorList>
            <person name="Wallbank WR R."/>
            <person name="Pardo Diaz C."/>
            <person name="Kozak K."/>
            <person name="Martin S."/>
            <person name="Jiggins C."/>
            <person name="Moest M."/>
            <person name="Warren A I."/>
            <person name="Generalovic N T."/>
            <person name="Byers J.R.P. K."/>
            <person name="Montejo-Kovacevich G."/>
            <person name="Yen C E."/>
        </authorList>
    </citation>
    <scope>NUCLEOTIDE SEQUENCE [LARGE SCALE GENOMIC DNA]</scope>
</reference>
<keyword evidence="4" id="KW-0496">Mitochondrion</keyword>
<proteinExistence type="inferred from homology"/>
<gene>
    <name evidence="9" type="ORF">HERILL_LOCUS8310</name>
</gene>
<feature type="region of interest" description="Disordered" evidence="6">
    <location>
        <begin position="547"/>
        <end position="571"/>
    </location>
</feature>
<dbReference type="Pfam" id="PF04849">
    <property type="entry name" value="HAP1_N"/>
    <property type="match status" value="1"/>
</dbReference>
<evidence type="ECO:0000256" key="1">
    <source>
        <dbReference type="ARBA" id="ARBA00004173"/>
    </source>
</evidence>
<feature type="compositionally biased region" description="Polar residues" evidence="6">
    <location>
        <begin position="935"/>
        <end position="946"/>
    </location>
</feature>
<evidence type="ECO:0000259" key="7">
    <source>
        <dbReference type="SMART" id="SM01423"/>
    </source>
</evidence>
<accession>A0A7R8YV71</accession>
<feature type="region of interest" description="Disordered" evidence="6">
    <location>
        <begin position="800"/>
        <end position="829"/>
    </location>
</feature>
<keyword evidence="3 5" id="KW-0175">Coiled coil</keyword>
<evidence type="ECO:0000256" key="4">
    <source>
        <dbReference type="ARBA" id="ARBA00023128"/>
    </source>
</evidence>
<dbReference type="Proteomes" id="UP000594454">
    <property type="component" value="Chromosome 3"/>
</dbReference>
<dbReference type="InterPro" id="IPR051946">
    <property type="entry name" value="Intracell_Traff-Reg"/>
</dbReference>
<dbReference type="EMBL" id="LR899011">
    <property type="protein sequence ID" value="CAD7085471.1"/>
    <property type="molecule type" value="Genomic_DNA"/>
</dbReference>
<comment type="subcellular location">
    <subcellularLocation>
        <location evidence="1">Mitochondrion</location>
    </subcellularLocation>
</comment>
<feature type="compositionally biased region" description="Low complexity" evidence="6">
    <location>
        <begin position="120"/>
        <end position="137"/>
    </location>
</feature>
<dbReference type="InParanoid" id="A0A7R8YV71"/>
<protein>
    <recommendedName>
        <fullName evidence="11">Trafficking kinesin-binding protein milt</fullName>
    </recommendedName>
</protein>
<dbReference type="GO" id="GO:0048311">
    <property type="term" value="P:mitochondrion distribution"/>
    <property type="evidence" value="ECO:0007669"/>
    <property type="project" value="TreeGrafter"/>
</dbReference>
<keyword evidence="10" id="KW-1185">Reference proteome</keyword>
<dbReference type="AlphaFoldDB" id="A0A7R8YV71"/>